<evidence type="ECO:0008006" key="5">
    <source>
        <dbReference type="Google" id="ProtNLM"/>
    </source>
</evidence>
<name>A0A9D4PPA3_RHISA</name>
<gene>
    <name evidence="3" type="ORF">HPB52_020233</name>
</gene>
<organism evidence="3 4">
    <name type="scientific">Rhipicephalus sanguineus</name>
    <name type="common">Brown dog tick</name>
    <name type="synonym">Ixodes sanguineus</name>
    <dbReference type="NCBI Taxonomy" id="34632"/>
    <lineage>
        <taxon>Eukaryota</taxon>
        <taxon>Metazoa</taxon>
        <taxon>Ecdysozoa</taxon>
        <taxon>Arthropoda</taxon>
        <taxon>Chelicerata</taxon>
        <taxon>Arachnida</taxon>
        <taxon>Acari</taxon>
        <taxon>Parasitiformes</taxon>
        <taxon>Ixodida</taxon>
        <taxon>Ixodoidea</taxon>
        <taxon>Ixodidae</taxon>
        <taxon>Rhipicephalinae</taxon>
        <taxon>Rhipicephalus</taxon>
        <taxon>Rhipicephalus</taxon>
    </lineage>
</organism>
<dbReference type="VEuPathDB" id="VectorBase:RSAN_030580"/>
<dbReference type="Proteomes" id="UP000821837">
    <property type="component" value="Chromosome 6"/>
</dbReference>
<evidence type="ECO:0000256" key="1">
    <source>
        <dbReference type="ARBA" id="ARBA00000032"/>
    </source>
</evidence>
<evidence type="ECO:0000313" key="4">
    <source>
        <dbReference type="Proteomes" id="UP000821837"/>
    </source>
</evidence>
<dbReference type="PANTHER" id="PTHR11567:SF110">
    <property type="entry name" value="2-PHOSPHOXYLOSE PHOSPHATASE 1"/>
    <property type="match status" value="1"/>
</dbReference>
<evidence type="ECO:0000313" key="3">
    <source>
        <dbReference type="EMBL" id="KAH7948289.1"/>
    </source>
</evidence>
<comment type="caution">
    <text evidence="3">The sequence shown here is derived from an EMBL/GenBank/DDBJ whole genome shotgun (WGS) entry which is preliminary data.</text>
</comment>
<sequence>MSASSSASPKQLHGVPDNLLYVFVISRHGQRTPIARCQNLPKKEPVDYGQLTAKGREQTFKLGQYLRDRYDAFLRGSDSPGHSMWEDLLWADQTVFAQILVGYERPFAAYILGHVLDALAEKFEERVKGPDRMHVFSMSDTSLFSVLKLLNESHDVRPCFCASILIEVYKDGNVNRVRVLYRAEDEPCLVPTNKVENPCELSEFLEFLRGILNTP</sequence>
<dbReference type="Gene3D" id="3.40.50.1240">
    <property type="entry name" value="Phosphoglycerate mutase-like"/>
    <property type="match status" value="2"/>
</dbReference>
<dbReference type="PANTHER" id="PTHR11567">
    <property type="entry name" value="ACID PHOSPHATASE-RELATED"/>
    <property type="match status" value="1"/>
</dbReference>
<keyword evidence="2" id="KW-0378">Hydrolase</keyword>
<evidence type="ECO:0000256" key="2">
    <source>
        <dbReference type="ARBA" id="ARBA00022801"/>
    </source>
</evidence>
<dbReference type="InterPro" id="IPR050645">
    <property type="entry name" value="Histidine_acid_phosphatase"/>
</dbReference>
<dbReference type="SUPFAM" id="SSF53254">
    <property type="entry name" value="Phosphoglycerate mutase-like"/>
    <property type="match status" value="2"/>
</dbReference>
<dbReference type="EMBL" id="JABSTV010001252">
    <property type="protein sequence ID" value="KAH7948289.1"/>
    <property type="molecule type" value="Genomic_DNA"/>
</dbReference>
<dbReference type="GO" id="GO:0003993">
    <property type="term" value="F:acid phosphatase activity"/>
    <property type="evidence" value="ECO:0007669"/>
    <property type="project" value="UniProtKB-EC"/>
</dbReference>
<dbReference type="InterPro" id="IPR029033">
    <property type="entry name" value="His_PPase_superfam"/>
</dbReference>
<comment type="catalytic activity">
    <reaction evidence="1">
        <text>a phosphate monoester + H2O = an alcohol + phosphate</text>
        <dbReference type="Rhea" id="RHEA:15017"/>
        <dbReference type="ChEBI" id="CHEBI:15377"/>
        <dbReference type="ChEBI" id="CHEBI:30879"/>
        <dbReference type="ChEBI" id="CHEBI:43474"/>
        <dbReference type="ChEBI" id="CHEBI:67140"/>
        <dbReference type="EC" id="3.1.3.2"/>
    </reaction>
</comment>
<accession>A0A9D4PPA3</accession>
<dbReference type="PROSITE" id="PS00616">
    <property type="entry name" value="HIS_ACID_PHOSPHAT_1"/>
    <property type="match status" value="1"/>
</dbReference>
<reference evidence="3" key="1">
    <citation type="journal article" date="2020" name="Cell">
        <title>Large-Scale Comparative Analyses of Tick Genomes Elucidate Their Genetic Diversity and Vector Capacities.</title>
        <authorList>
            <consortium name="Tick Genome and Microbiome Consortium (TIGMIC)"/>
            <person name="Jia N."/>
            <person name="Wang J."/>
            <person name="Shi W."/>
            <person name="Du L."/>
            <person name="Sun Y."/>
            <person name="Zhan W."/>
            <person name="Jiang J.F."/>
            <person name="Wang Q."/>
            <person name="Zhang B."/>
            <person name="Ji P."/>
            <person name="Bell-Sakyi L."/>
            <person name="Cui X.M."/>
            <person name="Yuan T.T."/>
            <person name="Jiang B.G."/>
            <person name="Yang W.F."/>
            <person name="Lam T.T."/>
            <person name="Chang Q.C."/>
            <person name="Ding S.J."/>
            <person name="Wang X.J."/>
            <person name="Zhu J.G."/>
            <person name="Ruan X.D."/>
            <person name="Zhao L."/>
            <person name="Wei J.T."/>
            <person name="Ye R.Z."/>
            <person name="Que T.C."/>
            <person name="Du C.H."/>
            <person name="Zhou Y.H."/>
            <person name="Cheng J.X."/>
            <person name="Dai P.F."/>
            <person name="Guo W.B."/>
            <person name="Han X.H."/>
            <person name="Huang E.J."/>
            <person name="Li L.F."/>
            <person name="Wei W."/>
            <person name="Gao Y.C."/>
            <person name="Liu J.Z."/>
            <person name="Shao H.Z."/>
            <person name="Wang X."/>
            <person name="Wang C.C."/>
            <person name="Yang T.C."/>
            <person name="Huo Q.B."/>
            <person name="Li W."/>
            <person name="Chen H.Y."/>
            <person name="Chen S.E."/>
            <person name="Zhou L.G."/>
            <person name="Ni X.B."/>
            <person name="Tian J.H."/>
            <person name="Sheng Y."/>
            <person name="Liu T."/>
            <person name="Pan Y.S."/>
            <person name="Xia L.Y."/>
            <person name="Li J."/>
            <person name="Zhao F."/>
            <person name="Cao W.C."/>
        </authorList>
    </citation>
    <scope>NUCLEOTIDE SEQUENCE</scope>
    <source>
        <strain evidence="3">Rsan-2018</strain>
    </source>
</reference>
<reference evidence="3" key="2">
    <citation type="submission" date="2021-09" db="EMBL/GenBank/DDBJ databases">
        <authorList>
            <person name="Jia N."/>
            <person name="Wang J."/>
            <person name="Shi W."/>
            <person name="Du L."/>
            <person name="Sun Y."/>
            <person name="Zhan W."/>
            <person name="Jiang J."/>
            <person name="Wang Q."/>
            <person name="Zhang B."/>
            <person name="Ji P."/>
            <person name="Sakyi L.B."/>
            <person name="Cui X."/>
            <person name="Yuan T."/>
            <person name="Jiang B."/>
            <person name="Yang W."/>
            <person name="Lam T.T.-Y."/>
            <person name="Chang Q."/>
            <person name="Ding S."/>
            <person name="Wang X."/>
            <person name="Zhu J."/>
            <person name="Ruan X."/>
            <person name="Zhao L."/>
            <person name="Wei J."/>
            <person name="Que T."/>
            <person name="Du C."/>
            <person name="Cheng J."/>
            <person name="Dai P."/>
            <person name="Han X."/>
            <person name="Huang E."/>
            <person name="Gao Y."/>
            <person name="Liu J."/>
            <person name="Shao H."/>
            <person name="Ye R."/>
            <person name="Li L."/>
            <person name="Wei W."/>
            <person name="Wang X."/>
            <person name="Wang C."/>
            <person name="Huo Q."/>
            <person name="Li W."/>
            <person name="Guo W."/>
            <person name="Chen H."/>
            <person name="Chen S."/>
            <person name="Zhou L."/>
            <person name="Zhou L."/>
            <person name="Ni X."/>
            <person name="Tian J."/>
            <person name="Zhou Y."/>
            <person name="Sheng Y."/>
            <person name="Liu T."/>
            <person name="Pan Y."/>
            <person name="Xia L."/>
            <person name="Li J."/>
            <person name="Zhao F."/>
            <person name="Cao W."/>
        </authorList>
    </citation>
    <scope>NUCLEOTIDE SEQUENCE</scope>
    <source>
        <strain evidence="3">Rsan-2018</strain>
        <tissue evidence="3">Larvae</tissue>
    </source>
</reference>
<dbReference type="AlphaFoldDB" id="A0A9D4PPA3"/>
<keyword evidence="4" id="KW-1185">Reference proteome</keyword>
<proteinExistence type="predicted"/>
<dbReference type="InterPro" id="IPR033379">
    <property type="entry name" value="Acid_Pase_AS"/>
</dbReference>
<protein>
    <recommendedName>
        <fullName evidence="5">Lysosomal acid phosphatase</fullName>
    </recommendedName>
</protein>